<dbReference type="EMBL" id="MCFA01000071">
    <property type="protein sequence ID" value="ORY10589.1"/>
    <property type="molecule type" value="Genomic_DNA"/>
</dbReference>
<feature type="compositionally biased region" description="Low complexity" evidence="1">
    <location>
        <begin position="116"/>
        <end position="131"/>
    </location>
</feature>
<feature type="region of interest" description="Disordered" evidence="1">
    <location>
        <begin position="71"/>
        <end position="252"/>
    </location>
</feature>
<evidence type="ECO:0000256" key="3">
    <source>
        <dbReference type="SAM" id="SignalP"/>
    </source>
</evidence>
<protein>
    <submittedName>
        <fullName evidence="4">Uncharacterized protein</fullName>
    </submittedName>
</protein>
<keyword evidence="2" id="KW-0472">Membrane</keyword>
<feature type="signal peptide" evidence="3">
    <location>
        <begin position="1"/>
        <end position="25"/>
    </location>
</feature>
<keyword evidence="5" id="KW-1185">Reference proteome</keyword>
<evidence type="ECO:0000313" key="4">
    <source>
        <dbReference type="EMBL" id="ORY10589.1"/>
    </source>
</evidence>
<feature type="compositionally biased region" description="Polar residues" evidence="1">
    <location>
        <begin position="190"/>
        <end position="206"/>
    </location>
</feature>
<comment type="caution">
    <text evidence="4">The sequence shown here is derived from an EMBL/GenBank/DDBJ whole genome shotgun (WGS) entry which is preliminary data.</text>
</comment>
<accession>A0A1Y1ZK62</accession>
<name>A0A1Y1ZK62_9PLEO</name>
<evidence type="ECO:0000256" key="2">
    <source>
        <dbReference type="SAM" id="Phobius"/>
    </source>
</evidence>
<evidence type="ECO:0000313" key="5">
    <source>
        <dbReference type="Proteomes" id="UP000193144"/>
    </source>
</evidence>
<sequence>MRRKTLAFGGPSLVILFLLSRLTLSSYIPRHTLSYNPPQGGDAAFPGATGSLDVSAIHTVVLALSVRGVQGGSASTSTAKPTPQSSSAQGSKASSSVDPPAPTVSVLTVSELKAQSSSAPESIPPISTAPESKPPTPTTPESTPPSSNTPLPKLTTSNAPEPKPASSNAPEPKPTTAPLPEGTTILKSIITISNSPVATVWRTSTRSRSDTPDPTSVDPTSDPTSVPSASETATTPPPNSSTSSSGGLSKSDKIALGVGIPSAVGAVAAVWGCIHQMRRRL</sequence>
<dbReference type="Proteomes" id="UP000193144">
    <property type="component" value="Unassembled WGS sequence"/>
</dbReference>
<keyword evidence="2" id="KW-1133">Transmembrane helix</keyword>
<feature type="compositionally biased region" description="Low complexity" evidence="1">
    <location>
        <begin position="139"/>
        <end position="157"/>
    </location>
</feature>
<keyword evidence="3" id="KW-0732">Signal</keyword>
<dbReference type="AlphaFoldDB" id="A0A1Y1ZK62"/>
<feature type="compositionally biased region" description="Low complexity" evidence="1">
    <location>
        <begin position="84"/>
        <end position="96"/>
    </location>
</feature>
<feature type="compositionally biased region" description="Low complexity" evidence="1">
    <location>
        <begin position="212"/>
        <end position="245"/>
    </location>
</feature>
<dbReference type="STRING" id="1231657.A0A1Y1ZK62"/>
<feature type="transmembrane region" description="Helical" evidence="2">
    <location>
        <begin position="254"/>
        <end position="274"/>
    </location>
</feature>
<evidence type="ECO:0000256" key="1">
    <source>
        <dbReference type="SAM" id="MobiDB-lite"/>
    </source>
</evidence>
<gene>
    <name evidence="4" type="ORF">BCR34DRAFT_602035</name>
</gene>
<feature type="compositionally biased region" description="Polar residues" evidence="1">
    <location>
        <begin position="72"/>
        <end position="83"/>
    </location>
</feature>
<organism evidence="4 5">
    <name type="scientific">Clohesyomyces aquaticus</name>
    <dbReference type="NCBI Taxonomy" id="1231657"/>
    <lineage>
        <taxon>Eukaryota</taxon>
        <taxon>Fungi</taxon>
        <taxon>Dikarya</taxon>
        <taxon>Ascomycota</taxon>
        <taxon>Pezizomycotina</taxon>
        <taxon>Dothideomycetes</taxon>
        <taxon>Pleosporomycetidae</taxon>
        <taxon>Pleosporales</taxon>
        <taxon>Lindgomycetaceae</taxon>
        <taxon>Clohesyomyces</taxon>
    </lineage>
</organism>
<keyword evidence="2" id="KW-0812">Transmembrane</keyword>
<proteinExistence type="predicted"/>
<feature type="chain" id="PRO_5012711370" evidence="3">
    <location>
        <begin position="26"/>
        <end position="281"/>
    </location>
</feature>
<reference evidence="4 5" key="1">
    <citation type="submission" date="2016-07" db="EMBL/GenBank/DDBJ databases">
        <title>Pervasive Adenine N6-methylation of Active Genes in Fungi.</title>
        <authorList>
            <consortium name="DOE Joint Genome Institute"/>
            <person name="Mondo S.J."/>
            <person name="Dannebaum R.O."/>
            <person name="Kuo R.C."/>
            <person name="Labutti K."/>
            <person name="Haridas S."/>
            <person name="Kuo A."/>
            <person name="Salamov A."/>
            <person name="Ahrendt S.R."/>
            <person name="Lipzen A."/>
            <person name="Sullivan W."/>
            <person name="Andreopoulos W.B."/>
            <person name="Clum A."/>
            <person name="Lindquist E."/>
            <person name="Daum C."/>
            <person name="Ramamoorthy G.K."/>
            <person name="Gryganskyi A."/>
            <person name="Culley D."/>
            <person name="Magnuson J.K."/>
            <person name="James T.Y."/>
            <person name="O'Malley M.A."/>
            <person name="Stajich J.E."/>
            <person name="Spatafora J.W."/>
            <person name="Visel A."/>
            <person name="Grigoriev I.V."/>
        </authorList>
    </citation>
    <scope>NUCLEOTIDE SEQUENCE [LARGE SCALE GENOMIC DNA]</scope>
    <source>
        <strain evidence="4 5">CBS 115471</strain>
    </source>
</reference>